<evidence type="ECO:0000313" key="3">
    <source>
        <dbReference type="Proteomes" id="UP000178249"/>
    </source>
</evidence>
<name>A0A1F6C142_9BACT</name>
<comment type="caution">
    <text evidence="2">The sequence shown here is derived from an EMBL/GenBank/DDBJ whole genome shotgun (WGS) entry which is preliminary data.</text>
</comment>
<protein>
    <submittedName>
        <fullName evidence="2">Uncharacterized protein</fullName>
    </submittedName>
</protein>
<evidence type="ECO:0000256" key="1">
    <source>
        <dbReference type="SAM" id="Phobius"/>
    </source>
</evidence>
<feature type="transmembrane region" description="Helical" evidence="1">
    <location>
        <begin position="77"/>
        <end position="96"/>
    </location>
</feature>
<dbReference type="Proteomes" id="UP000178249">
    <property type="component" value="Unassembled WGS sequence"/>
</dbReference>
<accession>A0A1F6C142</accession>
<keyword evidence="1" id="KW-0812">Transmembrane</keyword>
<dbReference type="AlphaFoldDB" id="A0A1F6C142"/>
<sequence length="132" mass="15636">MENNVFVQSLRYIFRDVLGDFLLYPIWWYTKGFLLTLQRFGERVGTRSRALALGIQVANLFRPMYADYSIQGRIISFVARILILIFRLLEMAFFIAGYLIMLLLWIFLPVIVIASLLHQWFLIDLRVIPFLK</sequence>
<dbReference type="EMBL" id="MFKP01000061">
    <property type="protein sequence ID" value="OGG42924.1"/>
    <property type="molecule type" value="Genomic_DNA"/>
</dbReference>
<reference evidence="2 3" key="1">
    <citation type="journal article" date="2016" name="Nat. Commun.">
        <title>Thousands of microbial genomes shed light on interconnected biogeochemical processes in an aquifer system.</title>
        <authorList>
            <person name="Anantharaman K."/>
            <person name="Brown C.T."/>
            <person name="Hug L.A."/>
            <person name="Sharon I."/>
            <person name="Castelle C.J."/>
            <person name="Probst A.J."/>
            <person name="Thomas B.C."/>
            <person name="Singh A."/>
            <person name="Wilkins M.J."/>
            <person name="Karaoz U."/>
            <person name="Brodie E.L."/>
            <person name="Williams K.H."/>
            <person name="Hubbard S.S."/>
            <person name="Banfield J.F."/>
        </authorList>
    </citation>
    <scope>NUCLEOTIDE SEQUENCE [LARGE SCALE GENOMIC DNA]</scope>
</reference>
<organism evidence="2 3">
    <name type="scientific">Candidatus Kaiserbacteria bacterium RIFCSPHIGHO2_01_FULL_48_10</name>
    <dbReference type="NCBI Taxonomy" id="1798476"/>
    <lineage>
        <taxon>Bacteria</taxon>
        <taxon>Candidatus Kaiseribacteriota</taxon>
    </lineage>
</organism>
<evidence type="ECO:0000313" key="2">
    <source>
        <dbReference type="EMBL" id="OGG42924.1"/>
    </source>
</evidence>
<gene>
    <name evidence="2" type="ORF">A2841_02155</name>
</gene>
<keyword evidence="1" id="KW-0472">Membrane</keyword>
<proteinExistence type="predicted"/>
<keyword evidence="1" id="KW-1133">Transmembrane helix</keyword>
<feature type="transmembrane region" description="Helical" evidence="1">
    <location>
        <begin position="102"/>
        <end position="123"/>
    </location>
</feature>